<feature type="transmembrane region" description="Helical" evidence="1">
    <location>
        <begin position="101"/>
        <end position="121"/>
    </location>
</feature>
<feature type="transmembrane region" description="Helical" evidence="1">
    <location>
        <begin position="34"/>
        <end position="55"/>
    </location>
</feature>
<protein>
    <submittedName>
        <fullName evidence="2">Uncharacterized protein</fullName>
    </submittedName>
</protein>
<evidence type="ECO:0000313" key="3">
    <source>
        <dbReference type="Proteomes" id="UP000055045"/>
    </source>
</evidence>
<evidence type="ECO:0000313" key="2">
    <source>
        <dbReference type="EMBL" id="KUM65306.1"/>
    </source>
</evidence>
<dbReference type="EMBL" id="LLXE01000029">
    <property type="protein sequence ID" value="KUM65306.1"/>
    <property type="molecule type" value="Genomic_DNA"/>
</dbReference>
<name>A0A101MRD3_PENFR</name>
<keyword evidence="1" id="KW-0812">Transmembrane</keyword>
<sequence length="137" mass="15600">MYLCGDNSSDPRFHVHQTREIREIRDRGGMGDSLSLFLSQCLSLILLPTLLWDLFLVPPSSSLLIDINFREFRDRNHFVSPTKLLEPLQSSLPHHFPYGPLFLQVNLFSSSSPFFSVVLCLTKGRDDKALSLIPVIL</sequence>
<comment type="caution">
    <text evidence="2">The sequence shown here is derived from an EMBL/GenBank/DDBJ whole genome shotgun (WGS) entry which is preliminary data.</text>
</comment>
<accession>A0A101MRD3</accession>
<dbReference type="Proteomes" id="UP000055045">
    <property type="component" value="Unassembled WGS sequence"/>
</dbReference>
<gene>
    <name evidence="2" type="ORF">ACN42_g1759</name>
</gene>
<proteinExistence type="predicted"/>
<keyword evidence="1" id="KW-1133">Transmembrane helix</keyword>
<keyword evidence="1" id="KW-0472">Membrane</keyword>
<evidence type="ECO:0000256" key="1">
    <source>
        <dbReference type="SAM" id="Phobius"/>
    </source>
</evidence>
<dbReference type="AlphaFoldDB" id="A0A101MRD3"/>
<reference evidence="2 3" key="1">
    <citation type="submission" date="2015-10" db="EMBL/GenBank/DDBJ databases">
        <title>Genome sequencing of Penicillium freii.</title>
        <authorList>
            <person name="Nguyen H.D."/>
            <person name="Visagie C.M."/>
            <person name="Seifert K.A."/>
        </authorList>
    </citation>
    <scope>NUCLEOTIDE SEQUENCE [LARGE SCALE GENOMIC DNA]</scope>
    <source>
        <strain evidence="2 3">DAOM 242723</strain>
    </source>
</reference>
<keyword evidence="3" id="KW-1185">Reference proteome</keyword>
<organism evidence="2 3">
    <name type="scientific">Penicillium freii</name>
    <dbReference type="NCBI Taxonomy" id="48697"/>
    <lineage>
        <taxon>Eukaryota</taxon>
        <taxon>Fungi</taxon>
        <taxon>Dikarya</taxon>
        <taxon>Ascomycota</taxon>
        <taxon>Pezizomycotina</taxon>
        <taxon>Eurotiomycetes</taxon>
        <taxon>Eurotiomycetidae</taxon>
        <taxon>Eurotiales</taxon>
        <taxon>Aspergillaceae</taxon>
        <taxon>Penicillium</taxon>
    </lineage>
</organism>